<accession>A0ABS5AY01</accession>
<sequence>MKKIFYRSFDTPFSLHDLRVSQILYENNDLHIQFEYMIDYSQEEERYYEASICFENAEPDFCQAYILDNQKNQTFTGCLYSLEDFLKQFPQFDFTIIYEYYGYEKCLWQGELSIENKIFSCQLEIVYTGDIIYKIGKEKR</sequence>
<reference evidence="1 2" key="1">
    <citation type="submission" date="2018-05" db="EMBL/GenBank/DDBJ databases">
        <title>Draft genome sequence of Streptococcus panodentis CCUG 70867T.</title>
        <authorList>
            <person name="Salva-Serra F."/>
            <person name="Mendez V."/>
            <person name="Jaen-Luchoro D."/>
            <person name="Gonzales-Siles L."/>
            <person name="Karlsson R."/>
            <person name="Engstrom-Jakobsson H."/>
            <person name="Busquets A."/>
            <person name="Gomila M."/>
            <person name="Pineiro-Iglesias B."/>
            <person name="Bennasar-Figueras A."/>
            <person name="Seeger M."/>
            <person name="Moore E."/>
        </authorList>
    </citation>
    <scope>NUCLEOTIDE SEQUENCE [LARGE SCALE GENOMIC DNA]</scope>
    <source>
        <strain evidence="1 2">CCUG 70867</strain>
    </source>
</reference>
<name>A0ABS5AY01_9STRE</name>
<dbReference type="RefSeq" id="WP_128837241.1">
    <property type="nucleotide sequence ID" value="NZ_QFAY01000018.1"/>
</dbReference>
<comment type="caution">
    <text evidence="1">The sequence shown here is derived from an EMBL/GenBank/DDBJ whole genome shotgun (WGS) entry which is preliminary data.</text>
</comment>
<gene>
    <name evidence="1" type="ORF">DHL47_09075</name>
</gene>
<dbReference type="EMBL" id="QFAY01000018">
    <property type="protein sequence ID" value="MBP2621464.1"/>
    <property type="molecule type" value="Genomic_DNA"/>
</dbReference>
<evidence type="ECO:0000313" key="1">
    <source>
        <dbReference type="EMBL" id="MBP2621464.1"/>
    </source>
</evidence>
<evidence type="ECO:0000313" key="2">
    <source>
        <dbReference type="Proteomes" id="UP001519349"/>
    </source>
</evidence>
<dbReference type="Proteomes" id="UP001519349">
    <property type="component" value="Unassembled WGS sequence"/>
</dbReference>
<proteinExistence type="predicted"/>
<keyword evidence="2" id="KW-1185">Reference proteome</keyword>
<protein>
    <submittedName>
        <fullName evidence="1">Uncharacterized protein</fullName>
    </submittedName>
</protein>
<organism evidence="1 2">
    <name type="scientific">Streptococcus panodentis</name>
    <dbReference type="NCBI Taxonomy" id="1581472"/>
    <lineage>
        <taxon>Bacteria</taxon>
        <taxon>Bacillati</taxon>
        <taxon>Bacillota</taxon>
        <taxon>Bacilli</taxon>
        <taxon>Lactobacillales</taxon>
        <taxon>Streptococcaceae</taxon>
        <taxon>Streptococcus</taxon>
    </lineage>
</organism>